<evidence type="ECO:0000259" key="1">
    <source>
        <dbReference type="Pfam" id="PF04071"/>
    </source>
</evidence>
<organism evidence="2 3">
    <name type="scientific">Blautia intestinihominis</name>
    <dbReference type="NCBI Taxonomy" id="3133152"/>
    <lineage>
        <taxon>Bacteria</taxon>
        <taxon>Bacillati</taxon>
        <taxon>Bacillota</taxon>
        <taxon>Clostridia</taxon>
        <taxon>Lachnospirales</taxon>
        <taxon>Lachnospiraceae</taxon>
        <taxon>Blautia</taxon>
    </lineage>
</organism>
<feature type="domain" description="Cysteine-rich small" evidence="1">
    <location>
        <begin position="10"/>
        <end position="91"/>
    </location>
</feature>
<evidence type="ECO:0000313" key="3">
    <source>
        <dbReference type="Proteomes" id="UP001446032"/>
    </source>
</evidence>
<dbReference type="InterPro" id="IPR007212">
    <property type="entry name" value="Zf-like"/>
</dbReference>
<reference evidence="2 3" key="1">
    <citation type="submission" date="2024-03" db="EMBL/GenBank/DDBJ databases">
        <title>Human intestinal bacterial collection.</title>
        <authorList>
            <person name="Pauvert C."/>
            <person name="Hitch T.C.A."/>
            <person name="Clavel T."/>
        </authorList>
    </citation>
    <scope>NUCLEOTIDE SEQUENCE [LARGE SCALE GENOMIC DNA]</scope>
    <source>
        <strain evidence="2 3">CLA-AA-H95</strain>
    </source>
</reference>
<dbReference type="Proteomes" id="UP001446032">
    <property type="component" value="Unassembled WGS sequence"/>
</dbReference>
<comment type="caution">
    <text evidence="2">The sequence shown here is derived from an EMBL/GenBank/DDBJ whole genome shotgun (WGS) entry which is preliminary data.</text>
</comment>
<proteinExistence type="predicted"/>
<dbReference type="EMBL" id="JBBMEI010000005">
    <property type="protein sequence ID" value="MEQ2357289.1"/>
    <property type="molecule type" value="Genomic_DNA"/>
</dbReference>
<dbReference type="Pfam" id="PF04071">
    <property type="entry name" value="zf-like"/>
    <property type="match status" value="1"/>
</dbReference>
<protein>
    <submittedName>
        <fullName evidence="2">Cysteine-rich small domain-containing protein</fullName>
    </submittedName>
</protein>
<sequence length="93" mass="10900">MEKPYWEGKHYSYFSNKECEYFPCHKGADPENFNCLFCYCPLYALGDKCGGNFKFTDKGFKDCTDCQLPHKRKNYGYVTGKYAELVELMKKMG</sequence>
<gene>
    <name evidence="2" type="ORF">WMO75_02845</name>
</gene>
<name>A0ABV1AGK7_9FIRM</name>
<evidence type="ECO:0000313" key="2">
    <source>
        <dbReference type="EMBL" id="MEQ2357289.1"/>
    </source>
</evidence>
<keyword evidence="3" id="KW-1185">Reference proteome</keyword>
<dbReference type="RefSeq" id="WP_022215760.1">
    <property type="nucleotide sequence ID" value="NZ_JBBMEI010000005.1"/>
</dbReference>
<accession>A0ABV1AGK7</accession>